<dbReference type="Proteomes" id="UP000305401">
    <property type="component" value="Unassembled WGS sequence"/>
</dbReference>
<proteinExistence type="predicted"/>
<evidence type="ECO:0000313" key="1">
    <source>
        <dbReference type="EMBL" id="THG53575.1"/>
    </source>
</evidence>
<reference evidence="1" key="1">
    <citation type="submission" date="2019-04" db="EMBL/GenBank/DDBJ databases">
        <title>Microbes associate with the intestines of laboratory mice.</title>
        <authorList>
            <person name="Navarre W."/>
            <person name="Wong E."/>
            <person name="Huang K.C."/>
            <person name="Tropini C."/>
            <person name="Ng K."/>
            <person name="Yu B."/>
        </authorList>
    </citation>
    <scope>NUCLEOTIDE SEQUENCE</scope>
    <source>
        <strain evidence="1">NM86_A22</strain>
    </source>
</reference>
<dbReference type="EMBL" id="SSTG01000034">
    <property type="protein sequence ID" value="THG53575.1"/>
    <property type="molecule type" value="Genomic_DNA"/>
</dbReference>
<sequence>MILRFLGTGTSTGVPQIGCGCEVCTSTDLHDKRLRSSVVVTTDTGANILIDCGPDFRQQIMNAGAPHLDCCLITHSHYDHVGGIDDLRPYCRQGQKFPIYCQDDVAGDLRSRVPYCFKEHPYPGVPAFNINIISENEPFDIFGTEIIPLRVKHFRLDILGFRIGNLAYITDAKNVPDATIDAIEGIDTLVINALRSEEHISHMTLQQAMAIVDRVSPRVTYFTHMADCIGLHSKVEASLPANMHLAYDNLTIEIKK</sequence>
<gene>
    <name evidence="1" type="ORF">E5990_04320</name>
</gene>
<protein>
    <submittedName>
        <fullName evidence="1">MBL fold metallo-hydrolase</fullName>
    </submittedName>
</protein>
<accession>A0AC61S6U9</accession>
<organism evidence="1 2">
    <name type="scientific">Muribaculum caecicola</name>
    <dbReference type="NCBI Taxonomy" id="3038144"/>
    <lineage>
        <taxon>Bacteria</taxon>
        <taxon>Pseudomonadati</taxon>
        <taxon>Bacteroidota</taxon>
        <taxon>Bacteroidia</taxon>
        <taxon>Bacteroidales</taxon>
        <taxon>Muribaculaceae</taxon>
        <taxon>Muribaculum</taxon>
    </lineage>
</organism>
<name>A0AC61S6U9_9BACT</name>
<evidence type="ECO:0000313" key="2">
    <source>
        <dbReference type="Proteomes" id="UP000305401"/>
    </source>
</evidence>
<keyword evidence="2" id="KW-1185">Reference proteome</keyword>
<comment type="caution">
    <text evidence="1">The sequence shown here is derived from an EMBL/GenBank/DDBJ whole genome shotgun (WGS) entry which is preliminary data.</text>
</comment>